<comment type="caution">
    <text evidence="2">The sequence shown here is derived from an EMBL/GenBank/DDBJ whole genome shotgun (WGS) entry which is preliminary data.</text>
</comment>
<keyword evidence="1" id="KW-0472">Membrane</keyword>
<reference evidence="2 3" key="1">
    <citation type="submission" date="2018-08" db="EMBL/GenBank/DDBJ databases">
        <title>Sequencing the genomes of 1000 actinobacteria strains.</title>
        <authorList>
            <person name="Klenk H.-P."/>
        </authorList>
    </citation>
    <scope>NUCLEOTIDE SEQUENCE [LARGE SCALE GENOMIC DNA]</scope>
    <source>
        <strain evidence="2 3">DSM 44099</strain>
    </source>
</reference>
<evidence type="ECO:0000256" key="1">
    <source>
        <dbReference type="SAM" id="Phobius"/>
    </source>
</evidence>
<gene>
    <name evidence="2" type="ORF">DFJ67_6325</name>
</gene>
<sequence length="115" mass="12936">MNLGGAGYGRVYGTTTVCTEAMAVLSQSDRQRLAEIERHLALEDPRFARRMRSRRPQWSRLLAPILIVVAVFALTPMLLILWHRPGVAALGICVALGAMTWLVGRSANPRWRRRL</sequence>
<dbReference type="InterPro" id="IPR021401">
    <property type="entry name" value="DUF3040"/>
</dbReference>
<dbReference type="Proteomes" id="UP000256913">
    <property type="component" value="Unassembled WGS sequence"/>
</dbReference>
<evidence type="ECO:0000313" key="2">
    <source>
        <dbReference type="EMBL" id="REG00274.1"/>
    </source>
</evidence>
<accession>A0A3D9ZW02</accession>
<name>A0A3D9ZW02_9ACTN</name>
<keyword evidence="1" id="KW-1133">Transmembrane helix</keyword>
<feature type="transmembrane region" description="Helical" evidence="1">
    <location>
        <begin position="87"/>
        <end position="104"/>
    </location>
</feature>
<dbReference type="AlphaFoldDB" id="A0A3D9ZW02"/>
<proteinExistence type="predicted"/>
<keyword evidence="1" id="KW-0812">Transmembrane</keyword>
<protein>
    <submittedName>
        <fullName evidence="2">DUF3040 family protein</fullName>
    </submittedName>
</protein>
<dbReference type="RefSeq" id="WP_308442580.1">
    <property type="nucleotide sequence ID" value="NZ_BONB01000064.1"/>
</dbReference>
<evidence type="ECO:0000313" key="3">
    <source>
        <dbReference type="Proteomes" id="UP000256913"/>
    </source>
</evidence>
<organism evidence="2 3">
    <name type="scientific">Asanoa ferruginea</name>
    <dbReference type="NCBI Taxonomy" id="53367"/>
    <lineage>
        <taxon>Bacteria</taxon>
        <taxon>Bacillati</taxon>
        <taxon>Actinomycetota</taxon>
        <taxon>Actinomycetes</taxon>
        <taxon>Micromonosporales</taxon>
        <taxon>Micromonosporaceae</taxon>
        <taxon>Asanoa</taxon>
    </lineage>
</organism>
<dbReference type="Pfam" id="PF11239">
    <property type="entry name" value="DUF3040"/>
    <property type="match status" value="1"/>
</dbReference>
<keyword evidence="3" id="KW-1185">Reference proteome</keyword>
<dbReference type="EMBL" id="QUMQ01000001">
    <property type="protein sequence ID" value="REG00274.1"/>
    <property type="molecule type" value="Genomic_DNA"/>
</dbReference>
<feature type="transmembrane region" description="Helical" evidence="1">
    <location>
        <begin position="61"/>
        <end position="81"/>
    </location>
</feature>